<reference evidence="1 2" key="1">
    <citation type="submission" date="2013-11" db="EMBL/GenBank/DDBJ databases">
        <title>Draft genome of the bovine lungworm Dictyocaulus viviparus.</title>
        <authorList>
            <person name="Mitreva M."/>
        </authorList>
    </citation>
    <scope>NUCLEOTIDE SEQUENCE [LARGE SCALE GENOMIC DNA]</scope>
    <source>
        <strain evidence="1 2">HannoverDv2000</strain>
    </source>
</reference>
<dbReference type="AlphaFoldDB" id="A0A0D8XXT9"/>
<accession>A0A0D8XXT9</accession>
<protein>
    <submittedName>
        <fullName evidence="1">Uncharacterized protein</fullName>
    </submittedName>
</protein>
<reference evidence="2" key="2">
    <citation type="journal article" date="2016" name="Sci. Rep.">
        <title>Dictyocaulus viviparus genome, variome and transcriptome elucidate lungworm biology and support future intervention.</title>
        <authorList>
            <person name="McNulty S.N."/>
            <person name="Strube C."/>
            <person name="Rosa B.A."/>
            <person name="Martin J.C."/>
            <person name="Tyagi R."/>
            <person name="Choi Y.J."/>
            <person name="Wang Q."/>
            <person name="Hallsworth Pepin K."/>
            <person name="Zhang X."/>
            <person name="Ozersky P."/>
            <person name="Wilson R.K."/>
            <person name="Sternberg P.W."/>
            <person name="Gasser R.B."/>
            <person name="Mitreva M."/>
        </authorList>
    </citation>
    <scope>NUCLEOTIDE SEQUENCE [LARGE SCALE GENOMIC DNA]</scope>
    <source>
        <strain evidence="2">HannoverDv2000</strain>
    </source>
</reference>
<gene>
    <name evidence="1" type="ORF">DICVIV_05206</name>
</gene>
<dbReference type="OrthoDB" id="5912733at2759"/>
<evidence type="ECO:0000313" key="1">
    <source>
        <dbReference type="EMBL" id="KJH48647.1"/>
    </source>
</evidence>
<evidence type="ECO:0000313" key="2">
    <source>
        <dbReference type="Proteomes" id="UP000053766"/>
    </source>
</evidence>
<proteinExistence type="predicted"/>
<keyword evidence="2" id="KW-1185">Reference proteome</keyword>
<dbReference type="PANTHER" id="PTHR33844:SF1">
    <property type="entry name" value="SULFOTRANSFERASE DOMAIN-CONTAINING PROTEIN"/>
    <property type="match status" value="1"/>
</dbReference>
<dbReference type="PANTHER" id="PTHR33844">
    <property type="entry name" value="SULFOTRANSFER_1 DOMAIN-CONTAINING PROTEIN"/>
    <property type="match status" value="1"/>
</dbReference>
<dbReference type="EMBL" id="KN716260">
    <property type="protein sequence ID" value="KJH48647.1"/>
    <property type="molecule type" value="Genomic_DNA"/>
</dbReference>
<dbReference type="STRING" id="29172.A0A0D8XXT9"/>
<name>A0A0D8XXT9_DICVI</name>
<organism evidence="1 2">
    <name type="scientific">Dictyocaulus viviparus</name>
    <name type="common">Bovine lungworm</name>
    <dbReference type="NCBI Taxonomy" id="29172"/>
    <lineage>
        <taxon>Eukaryota</taxon>
        <taxon>Metazoa</taxon>
        <taxon>Ecdysozoa</taxon>
        <taxon>Nematoda</taxon>
        <taxon>Chromadorea</taxon>
        <taxon>Rhabditida</taxon>
        <taxon>Rhabditina</taxon>
        <taxon>Rhabditomorpha</taxon>
        <taxon>Strongyloidea</taxon>
        <taxon>Metastrongylidae</taxon>
        <taxon>Dictyocaulus</taxon>
    </lineage>
</organism>
<dbReference type="Proteomes" id="UP000053766">
    <property type="component" value="Unassembled WGS sequence"/>
</dbReference>
<sequence>MIFSIVFLEEWMKLTAKHFRFLRSDVDWTSIPAIFVNMRFFEKVLVVARVQFYVIYLIFQWILQTLLKLFRECNGTAKIPNGKIRVYSIIWRYKLDPEEIAKREDFVLISGYFDSIELLENSHWIIYTIEKDYVLFVLLPEPIFSYNISKYPFMFVPMYEKALAVAEVKHTDFFYLGQRFANDSKVETVFYTNTARCGSTLLGKMLNRPGISVCYGEPPSLTVLSIALGENLMNEAEIKDLLRASVHCMQAHLPTGVLCILKTQSFDARLVPLCENIPNLKHIFMFRKKALLSVEKVVRREQFLYSIMLKLYNYCPYLSWYFGTLIAGEGKWVRSLRPQNMRLVGLSYIVLKFIYWNRPVTTAHVFPSYSLRTFGLIYFQDTTLIHKALAAIILASPMSQYEKNKKMYCHPIIWYNDVVNHTENVLTSLFNEALAAIILASPMSQYEKNKKMYCHPIIWYNDVVNHTENVLTSLFNELHIPVSCLEDAMKCKNSDSQEGSFLSRQNLEHIKLAPITSNDRIMFREYTRKMEVPDEIFETD</sequence>